<dbReference type="EMBL" id="BARS01008309">
    <property type="protein sequence ID" value="GAF76912.1"/>
    <property type="molecule type" value="Genomic_DNA"/>
</dbReference>
<reference evidence="1" key="1">
    <citation type="journal article" date="2014" name="Front. Microbiol.">
        <title>High frequency of phylogenetically diverse reductive dehalogenase-homologous genes in deep subseafloor sedimentary metagenomes.</title>
        <authorList>
            <person name="Kawai M."/>
            <person name="Futagami T."/>
            <person name="Toyoda A."/>
            <person name="Takaki Y."/>
            <person name="Nishi S."/>
            <person name="Hori S."/>
            <person name="Arai W."/>
            <person name="Tsubouchi T."/>
            <person name="Morono Y."/>
            <person name="Uchiyama I."/>
            <person name="Ito T."/>
            <person name="Fujiyama A."/>
            <person name="Inagaki F."/>
            <person name="Takami H."/>
        </authorList>
    </citation>
    <scope>NUCLEOTIDE SEQUENCE</scope>
    <source>
        <strain evidence="1">Expedition CK06-06</strain>
    </source>
</reference>
<dbReference type="AlphaFoldDB" id="X0SLZ9"/>
<organism evidence="1">
    <name type="scientific">marine sediment metagenome</name>
    <dbReference type="NCBI Taxonomy" id="412755"/>
    <lineage>
        <taxon>unclassified sequences</taxon>
        <taxon>metagenomes</taxon>
        <taxon>ecological metagenomes</taxon>
    </lineage>
</organism>
<protein>
    <submittedName>
        <fullName evidence="1">Uncharacterized protein</fullName>
    </submittedName>
</protein>
<comment type="caution">
    <text evidence="1">The sequence shown here is derived from an EMBL/GenBank/DDBJ whole genome shotgun (WGS) entry which is preliminary data.</text>
</comment>
<accession>X0SLZ9</accession>
<proteinExistence type="predicted"/>
<name>X0SLZ9_9ZZZZ</name>
<sequence>MKKRTLLLSIVFVFALVAIVNSAAIAQDQMITQQMHRNLNDMSEMLEDISAQLSTGKMTPEAQKTAGKITQKMSHILEELAGLGGGVHYNHQTDIKKMKKSWDPFADEALTEN</sequence>
<gene>
    <name evidence="1" type="ORF">S01H1_15871</name>
</gene>
<evidence type="ECO:0000313" key="1">
    <source>
        <dbReference type="EMBL" id="GAF76912.1"/>
    </source>
</evidence>